<evidence type="ECO:0000313" key="2">
    <source>
        <dbReference type="Proteomes" id="UP000199706"/>
    </source>
</evidence>
<sequence>MKPLLILTSLVLGGFLALWAVCALVMRVQGAL</sequence>
<reference evidence="1 2" key="1">
    <citation type="submission" date="2016-10" db="EMBL/GenBank/DDBJ databases">
        <authorList>
            <person name="de Groot N.N."/>
        </authorList>
    </citation>
    <scope>NUCLEOTIDE SEQUENCE [LARGE SCALE GENOMIC DNA]</scope>
    <source>
        <strain evidence="1 2">LMG 2247</strain>
    </source>
</reference>
<evidence type="ECO:0000313" key="1">
    <source>
        <dbReference type="EMBL" id="SDH10644.1"/>
    </source>
</evidence>
<dbReference type="Proteomes" id="UP000199706">
    <property type="component" value="Unassembled WGS sequence"/>
</dbReference>
<name>A0A1G7ZPN0_9BURK</name>
<dbReference type="AlphaFoldDB" id="A0A1G7ZPN0"/>
<proteinExistence type="predicted"/>
<protein>
    <submittedName>
        <fullName evidence="1">Uncharacterized protein</fullName>
    </submittedName>
</protein>
<gene>
    <name evidence="1" type="ORF">SAMN05216466_107120</name>
</gene>
<dbReference type="EMBL" id="FNCJ01000007">
    <property type="protein sequence ID" value="SDH10644.1"/>
    <property type="molecule type" value="Genomic_DNA"/>
</dbReference>
<accession>A0A1G7ZPN0</accession>
<organism evidence="1 2">
    <name type="scientific">Paraburkholderia phenazinium</name>
    <dbReference type="NCBI Taxonomy" id="60549"/>
    <lineage>
        <taxon>Bacteria</taxon>
        <taxon>Pseudomonadati</taxon>
        <taxon>Pseudomonadota</taxon>
        <taxon>Betaproteobacteria</taxon>
        <taxon>Burkholderiales</taxon>
        <taxon>Burkholderiaceae</taxon>
        <taxon>Paraburkholderia</taxon>
    </lineage>
</organism>